<keyword evidence="4 7" id="KW-0812">Transmembrane</keyword>
<feature type="transmembrane region" description="Helical" evidence="7">
    <location>
        <begin position="48"/>
        <end position="64"/>
    </location>
</feature>
<comment type="subcellular location">
    <subcellularLocation>
        <location evidence="1">Cell membrane</location>
        <topology evidence="1">Multi-pass membrane protein</topology>
    </subcellularLocation>
</comment>
<evidence type="ECO:0000256" key="4">
    <source>
        <dbReference type="ARBA" id="ARBA00022692"/>
    </source>
</evidence>
<evidence type="ECO:0000256" key="2">
    <source>
        <dbReference type="ARBA" id="ARBA00022448"/>
    </source>
</evidence>
<evidence type="ECO:0000256" key="3">
    <source>
        <dbReference type="ARBA" id="ARBA00022475"/>
    </source>
</evidence>
<dbReference type="GO" id="GO:0005886">
    <property type="term" value="C:plasma membrane"/>
    <property type="evidence" value="ECO:0007669"/>
    <property type="project" value="UniProtKB-SubCell"/>
</dbReference>
<feature type="transmembrane region" description="Helical" evidence="7">
    <location>
        <begin position="7"/>
        <end position="28"/>
    </location>
</feature>
<feature type="transmembrane region" description="Helical" evidence="7">
    <location>
        <begin position="300"/>
        <end position="322"/>
    </location>
</feature>
<gene>
    <name evidence="9" type="ORF">HPT30_09515</name>
</gene>
<dbReference type="PANTHER" id="PTHR42718">
    <property type="entry name" value="MAJOR FACILITATOR SUPERFAMILY MULTIDRUG TRANSPORTER MFSC"/>
    <property type="match status" value="1"/>
</dbReference>
<dbReference type="PRINTS" id="PR01036">
    <property type="entry name" value="TCRTETB"/>
</dbReference>
<dbReference type="CDD" id="cd17321">
    <property type="entry name" value="MFS_MMR_MDR_like"/>
    <property type="match status" value="1"/>
</dbReference>
<accession>A0A850ELB8</accession>
<evidence type="ECO:0000259" key="8">
    <source>
        <dbReference type="PROSITE" id="PS50850"/>
    </source>
</evidence>
<feature type="transmembrane region" description="Helical" evidence="7">
    <location>
        <begin position="101"/>
        <end position="123"/>
    </location>
</feature>
<evidence type="ECO:0000313" key="10">
    <source>
        <dbReference type="Proteomes" id="UP000564806"/>
    </source>
</evidence>
<evidence type="ECO:0000313" key="9">
    <source>
        <dbReference type="EMBL" id="NUU60580.1"/>
    </source>
</evidence>
<dbReference type="InterPro" id="IPR020846">
    <property type="entry name" value="MFS_dom"/>
</dbReference>
<dbReference type="InterPro" id="IPR011701">
    <property type="entry name" value="MFS"/>
</dbReference>
<protein>
    <submittedName>
        <fullName evidence="9">MFS transporter</fullName>
    </submittedName>
</protein>
<feature type="transmembrane region" description="Helical" evidence="7">
    <location>
        <begin position="135"/>
        <end position="156"/>
    </location>
</feature>
<evidence type="ECO:0000256" key="7">
    <source>
        <dbReference type="SAM" id="Phobius"/>
    </source>
</evidence>
<dbReference type="Pfam" id="PF07690">
    <property type="entry name" value="MFS_1"/>
    <property type="match status" value="1"/>
</dbReference>
<organism evidence="9 10">
    <name type="scientific">Paenibacillus agri</name>
    <dbReference type="NCBI Taxonomy" id="2744309"/>
    <lineage>
        <taxon>Bacteria</taxon>
        <taxon>Bacillati</taxon>
        <taxon>Bacillota</taxon>
        <taxon>Bacilli</taxon>
        <taxon>Bacillales</taxon>
        <taxon>Paenibacillaceae</taxon>
        <taxon>Paenibacillus</taxon>
    </lineage>
</organism>
<feature type="transmembrane region" description="Helical" evidence="7">
    <location>
        <begin position="329"/>
        <end position="345"/>
    </location>
</feature>
<dbReference type="InterPro" id="IPR036259">
    <property type="entry name" value="MFS_trans_sf"/>
</dbReference>
<dbReference type="Proteomes" id="UP000564806">
    <property type="component" value="Unassembled WGS sequence"/>
</dbReference>
<evidence type="ECO:0000256" key="6">
    <source>
        <dbReference type="ARBA" id="ARBA00023136"/>
    </source>
</evidence>
<feature type="transmembrane region" description="Helical" evidence="7">
    <location>
        <begin position="198"/>
        <end position="216"/>
    </location>
</feature>
<evidence type="ECO:0000256" key="5">
    <source>
        <dbReference type="ARBA" id="ARBA00022989"/>
    </source>
</evidence>
<feature type="transmembrane region" description="Helical" evidence="7">
    <location>
        <begin position="162"/>
        <end position="186"/>
    </location>
</feature>
<keyword evidence="2" id="KW-0813">Transport</keyword>
<dbReference type="PANTHER" id="PTHR42718:SF46">
    <property type="entry name" value="BLR6921 PROTEIN"/>
    <property type="match status" value="1"/>
</dbReference>
<feature type="transmembrane region" description="Helical" evidence="7">
    <location>
        <begin position="266"/>
        <end position="288"/>
    </location>
</feature>
<feature type="transmembrane region" description="Helical" evidence="7">
    <location>
        <begin position="393"/>
        <end position="414"/>
    </location>
</feature>
<feature type="transmembrane region" description="Helical" evidence="7">
    <location>
        <begin position="76"/>
        <end position="95"/>
    </location>
</feature>
<reference evidence="9" key="1">
    <citation type="submission" date="2020-06" db="EMBL/GenBank/DDBJ databases">
        <title>Paenibacillus sp. nov., isolated from soil.</title>
        <authorList>
            <person name="Seo Y.L."/>
        </authorList>
    </citation>
    <scope>NUCLEOTIDE SEQUENCE [LARGE SCALE GENOMIC DNA]</scope>
    <source>
        <strain evidence="9">JW14</strain>
    </source>
</reference>
<dbReference type="Gene3D" id="1.20.1250.20">
    <property type="entry name" value="MFS general substrate transporter like domains"/>
    <property type="match status" value="1"/>
</dbReference>
<feature type="transmembrane region" description="Helical" evidence="7">
    <location>
        <begin position="228"/>
        <end position="245"/>
    </location>
</feature>
<dbReference type="PROSITE" id="PS50850">
    <property type="entry name" value="MFS"/>
    <property type="match status" value="1"/>
</dbReference>
<keyword evidence="5 7" id="KW-1133">Transmembrane helix</keyword>
<proteinExistence type="predicted"/>
<sequence>MKKEINLFLTISVMCMGIFLCMLDTTIMNITLPAIQDSLGVTLNQLSWALNIYTITFAVMTIPLGRLAEIYGKNKIYILGFIIFCVGSLICSFSNDVSVLIIGRGVQSIGAAIIFPISMVIGISTVSIEKRSRVIAILGVTQGLSAALGPSIGGLITQFLGWRWVFLINVPLSIIAIVVSFFCLNIKNEEKIKSKNDYKGAFWCVCFLFSLTLGLTQGNTWGWESIRIIGTFSVSILSFIIFIVTEKRSQYAMINLKLFKDRQFNASAVTVVFSNLFLIGVTVLLPTFLNRIHGESELRAALLVTPISAMIFVFSPIAGLLVDKVGRKAVIFTGFIAMAVAYYMLYHLDVSNGYTQLIIACLVLGFGYGIIVGPITVLAASSFTGELLTASQSVVGVLRQVGIVLAVAIFVSALTNNIASAKVQILEHAQKEILKLDITKEQQEIVLENTKRNLESEKINTNASANDEKKIMSPEERSALIEAEVQKASQRPGTMKPLNDATKKAIKDQVTVTVDQKIAKVQNEVNAYAADIQQYSQNKISKSFSSLYGIAFFVIIFCSLISFLYKETEKKDRKEVIKVDS</sequence>
<comment type="caution">
    <text evidence="9">The sequence shown here is derived from an EMBL/GenBank/DDBJ whole genome shotgun (WGS) entry which is preliminary data.</text>
</comment>
<name>A0A850ELB8_9BACL</name>
<feature type="domain" description="Major facilitator superfamily (MFS) profile" evidence="8">
    <location>
        <begin position="10"/>
        <end position="443"/>
    </location>
</feature>
<dbReference type="InterPro" id="IPR005829">
    <property type="entry name" value="Sugar_transporter_CS"/>
</dbReference>
<keyword evidence="10" id="KW-1185">Reference proteome</keyword>
<keyword evidence="3" id="KW-1003">Cell membrane</keyword>
<dbReference type="NCBIfam" id="TIGR00711">
    <property type="entry name" value="efflux_EmrB"/>
    <property type="match status" value="1"/>
</dbReference>
<dbReference type="InterPro" id="IPR004638">
    <property type="entry name" value="EmrB-like"/>
</dbReference>
<dbReference type="AlphaFoldDB" id="A0A850ELB8"/>
<evidence type="ECO:0000256" key="1">
    <source>
        <dbReference type="ARBA" id="ARBA00004651"/>
    </source>
</evidence>
<dbReference type="PROSITE" id="PS00216">
    <property type="entry name" value="SUGAR_TRANSPORT_1"/>
    <property type="match status" value="1"/>
</dbReference>
<keyword evidence="6 7" id="KW-0472">Membrane</keyword>
<feature type="transmembrane region" description="Helical" evidence="7">
    <location>
        <begin position="357"/>
        <end position="381"/>
    </location>
</feature>
<feature type="transmembrane region" description="Helical" evidence="7">
    <location>
        <begin position="546"/>
        <end position="565"/>
    </location>
</feature>
<dbReference type="GO" id="GO:0022857">
    <property type="term" value="F:transmembrane transporter activity"/>
    <property type="evidence" value="ECO:0007669"/>
    <property type="project" value="InterPro"/>
</dbReference>
<dbReference type="EMBL" id="JABWCS010000202">
    <property type="protein sequence ID" value="NUU60580.1"/>
    <property type="molecule type" value="Genomic_DNA"/>
</dbReference>
<dbReference type="RefSeq" id="WP_175371161.1">
    <property type="nucleotide sequence ID" value="NZ_JABWCS010000202.1"/>
</dbReference>
<dbReference type="SUPFAM" id="SSF103473">
    <property type="entry name" value="MFS general substrate transporter"/>
    <property type="match status" value="1"/>
</dbReference>
<dbReference type="Gene3D" id="1.20.1720.10">
    <property type="entry name" value="Multidrug resistance protein D"/>
    <property type="match status" value="1"/>
</dbReference>